<evidence type="ECO:0000313" key="2">
    <source>
        <dbReference type="Proteomes" id="UP000319375"/>
    </source>
</evidence>
<evidence type="ECO:0000313" key="1">
    <source>
        <dbReference type="EMBL" id="TWS28965.1"/>
    </source>
</evidence>
<accession>A0A5C5S3C1</accession>
<dbReference type="Proteomes" id="UP000319375">
    <property type="component" value="Unassembled WGS sequence"/>
</dbReference>
<dbReference type="GO" id="GO:0004806">
    <property type="term" value="F:triacylglycerol lipase activity"/>
    <property type="evidence" value="ECO:0007669"/>
    <property type="project" value="InterPro"/>
</dbReference>
<name>A0A5C5S3C1_9ACTN</name>
<comment type="caution">
    <text evidence="1">The sequence shown here is derived from an EMBL/GenBank/DDBJ whole genome shotgun (WGS) entry which is preliminary data.</text>
</comment>
<dbReference type="Gene3D" id="3.40.50.1820">
    <property type="entry name" value="alpha/beta hydrolase"/>
    <property type="match status" value="1"/>
</dbReference>
<dbReference type="InterPro" id="IPR005152">
    <property type="entry name" value="Lipase_secreted"/>
</dbReference>
<proteinExistence type="predicted"/>
<dbReference type="PANTHER" id="PTHR34853:SF1">
    <property type="entry name" value="LIPASE 5"/>
    <property type="match status" value="1"/>
</dbReference>
<sequence>MVNETSAFRMGSRTLAALIGAIVVIATGMVTAPSAQALPPIVEPSPPADSFYDRPADLASKKPGEIVRTRTTSIRSLQFMPMNVDAWQLAYRTTGMNGEPDLSVTTVMVPRGKKPTKLLSYQAAADSTLRICQSSYATTKGGPIDLTAKEGPLTFGMPGAELLFAGLGLQEGWAVAMPDHGGGEDRFLTPRQPGWAVLDGIRAVENFSRLGLNTKTPVTLWGYSGGAIASSWTIEEQPTYAPELNIRGAAFGAPERDLEASLKSVNTSLLAGLIPLALSALGKDSEEFRVALDKVLTPEGRARVNETRRHCMPQNVVANLWFDYNRLLSKPVDEVLRIPVIAKTIRERGVSGRVPTVPAYVYNGITEEVAPITGTDKLVNSYCKGGASVTYRREEFPPNPVPQVMTTHGTVVVTGAGAAFNWLKDRMNSTGPAPSGCDIRNVFSSGLEPAAIGTFGQAIGTILASLVGAPLGAGPR</sequence>
<dbReference type="Pfam" id="PF03583">
    <property type="entry name" value="LIP"/>
    <property type="match status" value="1"/>
</dbReference>
<keyword evidence="2" id="KW-1185">Reference proteome</keyword>
<dbReference type="Gene3D" id="1.10.260.130">
    <property type="match status" value="1"/>
</dbReference>
<dbReference type="GO" id="GO:0016042">
    <property type="term" value="P:lipid catabolic process"/>
    <property type="evidence" value="ECO:0007669"/>
    <property type="project" value="InterPro"/>
</dbReference>
<dbReference type="SUPFAM" id="SSF53474">
    <property type="entry name" value="alpha/beta-Hydrolases"/>
    <property type="match status" value="1"/>
</dbReference>
<protein>
    <submittedName>
        <fullName evidence="1">Triacylglycerol lipase</fullName>
    </submittedName>
</protein>
<dbReference type="InterPro" id="IPR029058">
    <property type="entry name" value="AB_hydrolase_fold"/>
</dbReference>
<dbReference type="PIRSF" id="PIRSF029171">
    <property type="entry name" value="Esterase_LipA"/>
    <property type="match status" value="1"/>
</dbReference>
<dbReference type="PANTHER" id="PTHR34853">
    <property type="match status" value="1"/>
</dbReference>
<gene>
    <name evidence="1" type="ORF">FK530_09045</name>
</gene>
<dbReference type="AlphaFoldDB" id="A0A5C5S3C1"/>
<organism evidence="1 2">
    <name type="scientific">Tsukamurella conjunctivitidis</name>
    <dbReference type="NCBI Taxonomy" id="2592068"/>
    <lineage>
        <taxon>Bacteria</taxon>
        <taxon>Bacillati</taxon>
        <taxon>Actinomycetota</taxon>
        <taxon>Actinomycetes</taxon>
        <taxon>Mycobacteriales</taxon>
        <taxon>Tsukamurellaceae</taxon>
        <taxon>Tsukamurella</taxon>
    </lineage>
</organism>
<reference evidence="1 2" key="1">
    <citation type="submission" date="2019-06" db="EMBL/GenBank/DDBJ databases">
        <title>Tsukamurella conjunctivitidis sp. nov., Tsukamurella assacharolytica sp. nov. and Tsukamurella sputae sp. nov. isolated from patients with conjunctivitis, bacteraemia (lymphoma) and respiratory infection (sputum) in Hong Kong.</title>
        <authorList>
            <person name="Teng J.L.L."/>
            <person name="Lee H.H."/>
            <person name="Fong J.Y.H."/>
            <person name="Fok K.M.N."/>
            <person name="Lau S.K.P."/>
            <person name="Woo P.C.Y."/>
        </authorList>
    </citation>
    <scope>NUCLEOTIDE SEQUENCE [LARGE SCALE GENOMIC DNA]</scope>
    <source>
        <strain evidence="1 2">HKU72</strain>
    </source>
</reference>
<dbReference type="EMBL" id="VIGX01000004">
    <property type="protein sequence ID" value="TWS28965.1"/>
    <property type="molecule type" value="Genomic_DNA"/>
</dbReference>
<dbReference type="OrthoDB" id="9798122at2"/>